<name>A0AAD9K0L6_9ANNE</name>
<evidence type="ECO:0000313" key="17">
    <source>
        <dbReference type="Proteomes" id="UP001208570"/>
    </source>
</evidence>
<dbReference type="GO" id="GO:0008270">
    <property type="term" value="F:zinc ion binding"/>
    <property type="evidence" value="ECO:0007669"/>
    <property type="project" value="UniProtKB-KW"/>
</dbReference>
<dbReference type="SMART" id="SM00456">
    <property type="entry name" value="WW"/>
    <property type="match status" value="1"/>
</dbReference>
<dbReference type="GO" id="GO:0016010">
    <property type="term" value="C:dystrophin-associated glycoprotein complex"/>
    <property type="evidence" value="ECO:0007669"/>
    <property type="project" value="UniProtKB-ARBA"/>
</dbReference>
<dbReference type="Gene3D" id="1.20.58.60">
    <property type="match status" value="2"/>
</dbReference>
<dbReference type="Pfam" id="PF00435">
    <property type="entry name" value="Spectrin"/>
    <property type="match status" value="1"/>
</dbReference>
<keyword evidence="13" id="KW-0175">Coiled coil</keyword>
<feature type="coiled-coil region" evidence="13">
    <location>
        <begin position="70"/>
        <end position="104"/>
    </location>
</feature>
<evidence type="ECO:0000259" key="14">
    <source>
        <dbReference type="PROSITE" id="PS50020"/>
    </source>
</evidence>
<accession>A0AAD9K0L6</accession>
<dbReference type="CDD" id="cd00201">
    <property type="entry name" value="WW"/>
    <property type="match status" value="1"/>
</dbReference>
<dbReference type="Gene3D" id="1.10.238.10">
    <property type="entry name" value="EF-hand"/>
    <property type="match status" value="2"/>
</dbReference>
<dbReference type="InterPro" id="IPR001202">
    <property type="entry name" value="WW_dom"/>
</dbReference>
<evidence type="ECO:0000256" key="7">
    <source>
        <dbReference type="ARBA" id="ARBA00022833"/>
    </source>
</evidence>
<evidence type="ECO:0000256" key="8">
    <source>
        <dbReference type="ARBA" id="ARBA00022837"/>
    </source>
</evidence>
<dbReference type="SMART" id="SM00291">
    <property type="entry name" value="ZnF_ZZ"/>
    <property type="match status" value="1"/>
</dbReference>
<comment type="subcellular location">
    <subcellularLocation>
        <location evidence="2">Cell membrane</location>
        <location evidence="2">Sarcolemma</location>
        <topology evidence="2">Peripheral membrane protein</topology>
        <orientation evidence="2">Cytoplasmic side</orientation>
    </subcellularLocation>
    <subcellularLocation>
        <location evidence="1">Cytoplasm</location>
        <location evidence="1">Cytoskeleton</location>
    </subcellularLocation>
</comment>
<dbReference type="CDD" id="cd02334">
    <property type="entry name" value="ZZ_dystrophin"/>
    <property type="match status" value="1"/>
</dbReference>
<dbReference type="InterPro" id="IPR015153">
    <property type="entry name" value="EF-hand_dom_typ1"/>
</dbReference>
<dbReference type="PANTHER" id="PTHR12268">
    <property type="entry name" value="E3 UBIQUITIN-PROTEIN LIGASE KCMF1"/>
    <property type="match status" value="1"/>
</dbReference>
<dbReference type="SUPFAM" id="SSF46966">
    <property type="entry name" value="Spectrin repeat"/>
    <property type="match status" value="1"/>
</dbReference>
<dbReference type="GO" id="GO:0045202">
    <property type="term" value="C:synapse"/>
    <property type="evidence" value="ECO:0007669"/>
    <property type="project" value="GOC"/>
</dbReference>
<dbReference type="GO" id="GO:0003779">
    <property type="term" value="F:actin binding"/>
    <property type="evidence" value="ECO:0007669"/>
    <property type="project" value="UniProtKB-KW"/>
</dbReference>
<dbReference type="Proteomes" id="UP001208570">
    <property type="component" value="Unassembled WGS sequence"/>
</dbReference>
<evidence type="ECO:0000256" key="11">
    <source>
        <dbReference type="ARBA" id="ARBA00023212"/>
    </source>
</evidence>
<dbReference type="AlphaFoldDB" id="A0AAD9K0L6"/>
<dbReference type="Gene3D" id="2.20.70.10">
    <property type="match status" value="1"/>
</dbReference>
<dbReference type="EMBL" id="JAODUP010000100">
    <property type="protein sequence ID" value="KAK2162351.1"/>
    <property type="molecule type" value="Genomic_DNA"/>
</dbReference>
<keyword evidence="6 12" id="KW-0863">Zinc-finger</keyword>
<dbReference type="InterPro" id="IPR043145">
    <property type="entry name" value="Znf_ZZ_sf"/>
</dbReference>
<dbReference type="InterPro" id="IPR050774">
    <property type="entry name" value="KCMF1/Dystrophin"/>
</dbReference>
<keyword evidence="9" id="KW-0472">Membrane</keyword>
<evidence type="ECO:0008006" key="18">
    <source>
        <dbReference type="Google" id="ProtNLM"/>
    </source>
</evidence>
<dbReference type="SUPFAM" id="SSF57850">
    <property type="entry name" value="RING/U-box"/>
    <property type="match status" value="1"/>
</dbReference>
<sequence>MRNASAGAYCRAMSINQRCFVRTESEGSGTEMTPEQEARHIIKKIRHHVRLLNRKWAEVNQRSNEWQHKLEETLEKMVLFHNALDDLQQRLNDAEREKSKWQLVDDLLVENLAAEVDHCKAFQQRTSPIQNKVDDVNDIANQFHEMNVVLSHKNIRRLEDLNNRMKNLQSAIEDRLNKLQDALREFGPNSQHLLSASVDHPFERAIASNKVPYYINHATETTHWDHPEMTKLLDSLTEWNNVRFSAYRTAVKLRTVQKKLRLDLLDVNHADQAFQSHGFQSVSDRLIDVIEVINCLLTMYEGLAEDHPEKVNSIPLCVDLVLNWLLNIFDSARSGHLRLLSFKVGIILMCKAHLEDKYRYIFRLVADSNGFVDQRKLGLLLHDCLQLPKHLGEIASFGGSNIEPSVRSCFEKAGCDEIQAGDFLDWMKQEPQSMVWLPVLHRIAASETAKHQAKCNICKECPIVGLRYRCLRCFNFDMCQNCFFSGRKAKGHKLTHPMQEYCTTSELGMAADEANRTLAPSIGYPSIYTRWDWAIRKKLNKFQYQQETGCFTAIGGLNGPSDL</sequence>
<dbReference type="GO" id="GO:0099536">
    <property type="term" value="P:synaptic signaling"/>
    <property type="evidence" value="ECO:0007669"/>
    <property type="project" value="TreeGrafter"/>
</dbReference>
<evidence type="ECO:0000256" key="12">
    <source>
        <dbReference type="PROSITE-ProRule" id="PRU00228"/>
    </source>
</evidence>
<evidence type="ECO:0000256" key="3">
    <source>
        <dbReference type="ARBA" id="ARBA00022475"/>
    </source>
</evidence>
<dbReference type="PANTHER" id="PTHR12268:SF14">
    <property type="entry name" value="DYSTROPHIN-1"/>
    <property type="match status" value="1"/>
</dbReference>
<dbReference type="Pfam" id="PF09068">
    <property type="entry name" value="EF-hand_2"/>
    <property type="match status" value="1"/>
</dbReference>
<keyword evidence="8" id="KW-0106">Calcium</keyword>
<dbReference type="CDD" id="cd16242">
    <property type="entry name" value="EFh_DMD_like"/>
    <property type="match status" value="1"/>
</dbReference>
<feature type="coiled-coil region" evidence="13">
    <location>
        <begin position="151"/>
        <end position="185"/>
    </location>
</feature>
<dbReference type="PROSITE" id="PS50020">
    <property type="entry name" value="WW_DOMAIN_2"/>
    <property type="match status" value="1"/>
</dbReference>
<dbReference type="GO" id="GO:0005856">
    <property type="term" value="C:cytoskeleton"/>
    <property type="evidence" value="ECO:0007669"/>
    <property type="project" value="UniProtKB-SubCell"/>
</dbReference>
<dbReference type="GO" id="GO:0042383">
    <property type="term" value="C:sarcolemma"/>
    <property type="evidence" value="ECO:0007669"/>
    <property type="project" value="UniProtKB-SubCell"/>
</dbReference>
<keyword evidence="7" id="KW-0862">Zinc</keyword>
<keyword evidence="17" id="KW-1185">Reference proteome</keyword>
<evidence type="ECO:0000256" key="4">
    <source>
        <dbReference type="ARBA" id="ARBA00022490"/>
    </source>
</evidence>
<dbReference type="PROSITE" id="PS50135">
    <property type="entry name" value="ZF_ZZ_2"/>
    <property type="match status" value="1"/>
</dbReference>
<keyword evidence="5" id="KW-0479">Metal-binding</keyword>
<evidence type="ECO:0000256" key="13">
    <source>
        <dbReference type="SAM" id="Coils"/>
    </source>
</evidence>
<dbReference type="CDD" id="cd00176">
    <property type="entry name" value="SPEC"/>
    <property type="match status" value="1"/>
</dbReference>
<dbReference type="InterPro" id="IPR011992">
    <property type="entry name" value="EF-hand-dom_pair"/>
</dbReference>
<dbReference type="Pfam" id="PF09069">
    <property type="entry name" value="EF-hand_3"/>
    <property type="match status" value="1"/>
</dbReference>
<evidence type="ECO:0000256" key="1">
    <source>
        <dbReference type="ARBA" id="ARBA00004245"/>
    </source>
</evidence>
<evidence type="ECO:0000259" key="15">
    <source>
        <dbReference type="PROSITE" id="PS50135"/>
    </source>
</evidence>
<dbReference type="InterPro" id="IPR036020">
    <property type="entry name" value="WW_dom_sf"/>
</dbReference>
<gene>
    <name evidence="16" type="ORF">LSH36_100g10019</name>
</gene>
<dbReference type="Gene3D" id="3.30.60.90">
    <property type="match status" value="1"/>
</dbReference>
<evidence type="ECO:0000256" key="6">
    <source>
        <dbReference type="ARBA" id="ARBA00022771"/>
    </source>
</evidence>
<evidence type="ECO:0000256" key="2">
    <source>
        <dbReference type="ARBA" id="ARBA00004278"/>
    </source>
</evidence>
<keyword evidence="3" id="KW-1003">Cell membrane</keyword>
<keyword evidence="11" id="KW-0206">Cytoskeleton</keyword>
<dbReference type="SMART" id="SM00150">
    <property type="entry name" value="SPEC"/>
    <property type="match status" value="1"/>
</dbReference>
<dbReference type="InterPro" id="IPR002017">
    <property type="entry name" value="Spectrin_repeat"/>
</dbReference>
<dbReference type="SUPFAM" id="SSF47473">
    <property type="entry name" value="EF-hand"/>
    <property type="match status" value="2"/>
</dbReference>
<comment type="caution">
    <text evidence="16">The sequence shown here is derived from an EMBL/GenBank/DDBJ whole genome shotgun (WGS) entry which is preliminary data.</text>
</comment>
<dbReference type="InterPro" id="IPR000433">
    <property type="entry name" value="Znf_ZZ"/>
</dbReference>
<dbReference type="FunFam" id="2.20.70.10:FF:000004">
    <property type="entry name" value="dystrophin isoform X1"/>
    <property type="match status" value="1"/>
</dbReference>
<dbReference type="FunFam" id="3.30.60.90:FF:000001">
    <property type="entry name" value="Dystrophin isoform 2"/>
    <property type="match status" value="1"/>
</dbReference>
<proteinExistence type="predicted"/>
<evidence type="ECO:0000313" key="16">
    <source>
        <dbReference type="EMBL" id="KAK2162351.1"/>
    </source>
</evidence>
<evidence type="ECO:0000256" key="5">
    <source>
        <dbReference type="ARBA" id="ARBA00022723"/>
    </source>
</evidence>
<feature type="domain" description="ZZ-type" evidence="15">
    <location>
        <begin position="450"/>
        <end position="506"/>
    </location>
</feature>
<dbReference type="SUPFAM" id="SSF51045">
    <property type="entry name" value="WW domain"/>
    <property type="match status" value="1"/>
</dbReference>
<feature type="domain" description="WW" evidence="14">
    <location>
        <begin position="196"/>
        <end position="229"/>
    </location>
</feature>
<dbReference type="Pfam" id="PF00569">
    <property type="entry name" value="ZZ"/>
    <property type="match status" value="1"/>
</dbReference>
<keyword evidence="4" id="KW-0963">Cytoplasm</keyword>
<evidence type="ECO:0000256" key="10">
    <source>
        <dbReference type="ARBA" id="ARBA00023203"/>
    </source>
</evidence>
<dbReference type="InterPro" id="IPR018159">
    <property type="entry name" value="Spectrin/alpha-actinin"/>
</dbReference>
<dbReference type="InterPro" id="IPR015154">
    <property type="entry name" value="EF-hand_dom_typ2"/>
</dbReference>
<dbReference type="PROSITE" id="PS01357">
    <property type="entry name" value="ZF_ZZ_1"/>
    <property type="match status" value="1"/>
</dbReference>
<evidence type="ECO:0000256" key="9">
    <source>
        <dbReference type="ARBA" id="ARBA00023136"/>
    </source>
</evidence>
<organism evidence="16 17">
    <name type="scientific">Paralvinella palmiformis</name>
    <dbReference type="NCBI Taxonomy" id="53620"/>
    <lineage>
        <taxon>Eukaryota</taxon>
        <taxon>Metazoa</taxon>
        <taxon>Spiralia</taxon>
        <taxon>Lophotrochozoa</taxon>
        <taxon>Annelida</taxon>
        <taxon>Polychaeta</taxon>
        <taxon>Sedentaria</taxon>
        <taxon>Canalipalpata</taxon>
        <taxon>Terebellida</taxon>
        <taxon>Terebelliformia</taxon>
        <taxon>Alvinellidae</taxon>
        <taxon>Paralvinella</taxon>
    </lineage>
</organism>
<protein>
    <recommendedName>
        <fullName evidence="18">Dystrophin</fullName>
    </recommendedName>
</protein>
<dbReference type="GO" id="GO:0005737">
    <property type="term" value="C:cytoplasm"/>
    <property type="evidence" value="ECO:0007669"/>
    <property type="project" value="UniProtKB-ARBA"/>
</dbReference>
<keyword evidence="10" id="KW-0009">Actin-binding</keyword>
<reference evidence="16" key="1">
    <citation type="journal article" date="2023" name="Mol. Biol. Evol.">
        <title>Third-Generation Sequencing Reveals the Adaptive Role of the Epigenome in Three Deep-Sea Polychaetes.</title>
        <authorList>
            <person name="Perez M."/>
            <person name="Aroh O."/>
            <person name="Sun Y."/>
            <person name="Lan Y."/>
            <person name="Juniper S.K."/>
            <person name="Young C.R."/>
            <person name="Angers B."/>
            <person name="Qian P.Y."/>
        </authorList>
    </citation>
    <scope>NUCLEOTIDE SEQUENCE</scope>
    <source>
        <strain evidence="16">P08H-3</strain>
    </source>
</reference>